<sequence>MLVKHLLTTIFLLGAVSADSFCKTTPFDATWPTTEDWNALNQSLTGALIKTRPAASSCYEGNPFASTLSCEAVDDGWSSSSFHAQQPESIDYPFWANSSCVPPSDYGYKSQGCTLGGLPGFIVNATSADQVATAMRWASGRNIRIIAKGTGHDLNGSNDTENAVILGSGNNWGTILQAASLLGRTLVSGQVKTVGLGGFIGGGGHGPLSSHYGLAADQVLQATVVTSSGNILVANEAQNQDLLWAIRGGGPGVYGVVVEYVLRTHPIPENVVQSTFSLSLPQNSTTQALAASWDAFATFTSSLPDLLDVGIAGFGTATTVLGSRVSAGDCSKGIGASFTFFGFNTTASTLVSTLEPLKARVLASGTSQGLSVTISTPTVFDSYMAFVNSLNNPSEPVAQISLISSRLLGRKELTEIPPDTLRSHLQSIATSQIQGSASSLIFGLQGGPGPNRVEKKMRGAVTPAWRAAYIHLISTGAYVNITDSTPQDALATAAAWTEENKEAVWQDFFGWNYERLFDIKQKYDPSASLFVLSGPGSHLWNYSLDSGRLCRTS</sequence>
<proteinExistence type="inferred from homology"/>
<feature type="chain" id="PRO_5034880990" evidence="6">
    <location>
        <begin position="19"/>
        <end position="553"/>
    </location>
</feature>
<reference evidence="8" key="1">
    <citation type="journal article" date="2020" name="Phytopathology">
        <title>Genome sequence and comparative analysis of Colletotrichum gloeosporioides isolated from Liriodendron leaves.</title>
        <authorList>
            <person name="Fu F.F."/>
            <person name="Hao Z."/>
            <person name="Wang P."/>
            <person name="Lu Y."/>
            <person name="Xue L.J."/>
            <person name="Wei G."/>
            <person name="Tian Y."/>
            <person name="Baishi H."/>
            <person name="Xu H."/>
            <person name="Shi J."/>
            <person name="Cheng T."/>
            <person name="Wang G."/>
            <person name="Yi Y."/>
            <person name="Chen J."/>
        </authorList>
    </citation>
    <scope>NUCLEOTIDE SEQUENCE</scope>
    <source>
        <strain evidence="8">Lc1</strain>
    </source>
</reference>
<evidence type="ECO:0000313" key="9">
    <source>
        <dbReference type="Proteomes" id="UP000613401"/>
    </source>
</evidence>
<evidence type="ECO:0000256" key="1">
    <source>
        <dbReference type="ARBA" id="ARBA00001974"/>
    </source>
</evidence>
<dbReference type="InterPro" id="IPR016169">
    <property type="entry name" value="FAD-bd_PCMH_sub2"/>
</dbReference>
<dbReference type="GO" id="GO:0071949">
    <property type="term" value="F:FAD binding"/>
    <property type="evidence" value="ECO:0007669"/>
    <property type="project" value="InterPro"/>
</dbReference>
<evidence type="ECO:0000256" key="5">
    <source>
        <dbReference type="ARBA" id="ARBA00023002"/>
    </source>
</evidence>
<dbReference type="InterPro" id="IPR016166">
    <property type="entry name" value="FAD-bd_PCMH"/>
</dbReference>
<comment type="similarity">
    <text evidence="2">Belongs to the oxygen-dependent FAD-linked oxidoreductase family.</text>
</comment>
<feature type="signal peptide" evidence="6">
    <location>
        <begin position="1"/>
        <end position="18"/>
    </location>
</feature>
<dbReference type="InterPro" id="IPR050416">
    <property type="entry name" value="FAD-linked_Oxidoreductase"/>
</dbReference>
<keyword evidence="5" id="KW-0560">Oxidoreductase</keyword>
<keyword evidence="3" id="KW-0285">Flavoprotein</keyword>
<evidence type="ECO:0000259" key="7">
    <source>
        <dbReference type="PROSITE" id="PS51387"/>
    </source>
</evidence>
<dbReference type="InterPro" id="IPR036318">
    <property type="entry name" value="FAD-bd_PCMH-like_sf"/>
</dbReference>
<dbReference type="GeneID" id="69015505"/>
<dbReference type="Gene3D" id="3.40.462.20">
    <property type="match status" value="1"/>
</dbReference>
<comment type="caution">
    <text evidence="8">The sequence shown here is derived from an EMBL/GenBank/DDBJ whole genome shotgun (WGS) entry which is preliminary data.</text>
</comment>
<dbReference type="AlphaFoldDB" id="A0A8H4CHQ8"/>
<reference evidence="8" key="2">
    <citation type="submission" date="2020-03" db="EMBL/GenBank/DDBJ databases">
        <authorList>
            <person name="Fu F.-F."/>
            <person name="Chen J."/>
        </authorList>
    </citation>
    <scope>NUCLEOTIDE SEQUENCE</scope>
    <source>
        <strain evidence="8">Lc1</strain>
    </source>
</reference>
<accession>A0A8H4CHQ8</accession>
<dbReference type="Pfam" id="PF08031">
    <property type="entry name" value="BBE"/>
    <property type="match status" value="1"/>
</dbReference>
<evidence type="ECO:0000256" key="3">
    <source>
        <dbReference type="ARBA" id="ARBA00022630"/>
    </source>
</evidence>
<dbReference type="SUPFAM" id="SSF56176">
    <property type="entry name" value="FAD-binding/transporter-associated domain-like"/>
    <property type="match status" value="1"/>
</dbReference>
<dbReference type="Gene3D" id="3.30.465.10">
    <property type="match status" value="1"/>
</dbReference>
<protein>
    <submittedName>
        <fullName evidence="8">FAD-linked oxidoreductase apf9</fullName>
    </submittedName>
</protein>
<evidence type="ECO:0000256" key="2">
    <source>
        <dbReference type="ARBA" id="ARBA00005466"/>
    </source>
</evidence>
<dbReference type="InterPro" id="IPR012951">
    <property type="entry name" value="BBE"/>
</dbReference>
<keyword evidence="9" id="KW-1185">Reference proteome</keyword>
<dbReference type="InterPro" id="IPR006094">
    <property type="entry name" value="Oxid_FAD_bind_N"/>
</dbReference>
<evidence type="ECO:0000313" key="8">
    <source>
        <dbReference type="EMBL" id="KAF3803862.1"/>
    </source>
</evidence>
<evidence type="ECO:0000256" key="4">
    <source>
        <dbReference type="ARBA" id="ARBA00022827"/>
    </source>
</evidence>
<dbReference type="RefSeq" id="XP_045263021.1">
    <property type="nucleotide sequence ID" value="XM_045408331.1"/>
</dbReference>
<keyword evidence="4" id="KW-0274">FAD</keyword>
<feature type="domain" description="FAD-binding PCMH-type" evidence="7">
    <location>
        <begin position="77"/>
        <end position="267"/>
    </location>
</feature>
<dbReference type="PANTHER" id="PTHR42973">
    <property type="entry name" value="BINDING OXIDOREDUCTASE, PUTATIVE (AFU_ORTHOLOGUE AFUA_1G17690)-RELATED"/>
    <property type="match status" value="1"/>
</dbReference>
<dbReference type="PROSITE" id="PS51387">
    <property type="entry name" value="FAD_PCMH"/>
    <property type="match status" value="1"/>
</dbReference>
<dbReference type="Pfam" id="PF01565">
    <property type="entry name" value="FAD_binding_4"/>
    <property type="match status" value="1"/>
</dbReference>
<gene>
    <name evidence="8" type="ORF">GCG54_00008364</name>
</gene>
<dbReference type="Proteomes" id="UP000613401">
    <property type="component" value="Unassembled WGS sequence"/>
</dbReference>
<evidence type="ECO:0000256" key="6">
    <source>
        <dbReference type="SAM" id="SignalP"/>
    </source>
</evidence>
<name>A0A8H4CHQ8_COLGL</name>
<dbReference type="PANTHER" id="PTHR42973:SF39">
    <property type="entry name" value="FAD-BINDING PCMH-TYPE DOMAIN-CONTAINING PROTEIN"/>
    <property type="match status" value="1"/>
</dbReference>
<organism evidence="8 9">
    <name type="scientific">Colletotrichum gloeosporioides</name>
    <name type="common">Anthracnose fungus</name>
    <name type="synonym">Glomerella cingulata</name>
    <dbReference type="NCBI Taxonomy" id="474922"/>
    <lineage>
        <taxon>Eukaryota</taxon>
        <taxon>Fungi</taxon>
        <taxon>Dikarya</taxon>
        <taxon>Ascomycota</taxon>
        <taxon>Pezizomycotina</taxon>
        <taxon>Sordariomycetes</taxon>
        <taxon>Hypocreomycetidae</taxon>
        <taxon>Glomerellales</taxon>
        <taxon>Glomerellaceae</taxon>
        <taxon>Colletotrichum</taxon>
        <taxon>Colletotrichum gloeosporioides species complex</taxon>
    </lineage>
</organism>
<comment type="cofactor">
    <cofactor evidence="1">
        <name>FAD</name>
        <dbReference type="ChEBI" id="CHEBI:57692"/>
    </cofactor>
</comment>
<keyword evidence="6" id="KW-0732">Signal</keyword>
<dbReference type="GO" id="GO:0016491">
    <property type="term" value="F:oxidoreductase activity"/>
    <property type="evidence" value="ECO:0007669"/>
    <property type="project" value="UniProtKB-KW"/>
</dbReference>
<dbReference type="EMBL" id="WVTB01000052">
    <property type="protein sequence ID" value="KAF3803862.1"/>
    <property type="molecule type" value="Genomic_DNA"/>
</dbReference>